<evidence type="ECO:0000313" key="1">
    <source>
        <dbReference type="EMBL" id="QQP39903.1"/>
    </source>
</evidence>
<keyword evidence="1" id="KW-0407">Ion channel</keyword>
<dbReference type="AlphaFoldDB" id="A0A7T8GY17"/>
<proteinExistence type="predicted"/>
<reference evidence="2" key="1">
    <citation type="submission" date="2021-01" db="EMBL/GenBank/DDBJ databases">
        <title>Caligus Genome Assembly.</title>
        <authorList>
            <person name="Gallardo-Escarate C."/>
        </authorList>
    </citation>
    <scope>NUCLEOTIDE SEQUENCE [LARGE SCALE GENOMIC DNA]</scope>
</reference>
<evidence type="ECO:0000313" key="2">
    <source>
        <dbReference type="Proteomes" id="UP000595437"/>
    </source>
</evidence>
<name>A0A7T8GY17_CALRO</name>
<keyword evidence="2" id="KW-1185">Reference proteome</keyword>
<dbReference type="Proteomes" id="UP000595437">
    <property type="component" value="Chromosome 9"/>
</dbReference>
<keyword evidence="1" id="KW-0813">Transport</keyword>
<gene>
    <name evidence="1" type="ORF">FKW44_013765</name>
</gene>
<keyword evidence="1" id="KW-0406">Ion transport</keyword>
<dbReference type="GO" id="GO:0034220">
    <property type="term" value="P:monoatomic ion transmembrane transport"/>
    <property type="evidence" value="ECO:0007669"/>
    <property type="project" value="UniProtKB-KW"/>
</dbReference>
<dbReference type="EMBL" id="CP045898">
    <property type="protein sequence ID" value="QQP39903.1"/>
    <property type="molecule type" value="Genomic_DNA"/>
</dbReference>
<sequence length="62" mass="6704">MKGFLGGGGGGGAIVWDIPYLVILPGKHLNSHDCKNEPKYEADQEDVEYAGNCLYQGVHNDL</sequence>
<accession>A0A7T8GY17</accession>
<protein>
    <submittedName>
        <fullName evidence="1">Sodium channel protein</fullName>
    </submittedName>
</protein>
<organism evidence="1 2">
    <name type="scientific">Caligus rogercresseyi</name>
    <name type="common">Sea louse</name>
    <dbReference type="NCBI Taxonomy" id="217165"/>
    <lineage>
        <taxon>Eukaryota</taxon>
        <taxon>Metazoa</taxon>
        <taxon>Ecdysozoa</taxon>
        <taxon>Arthropoda</taxon>
        <taxon>Crustacea</taxon>
        <taxon>Multicrustacea</taxon>
        <taxon>Hexanauplia</taxon>
        <taxon>Copepoda</taxon>
        <taxon>Siphonostomatoida</taxon>
        <taxon>Caligidae</taxon>
        <taxon>Caligus</taxon>
    </lineage>
</organism>